<proteinExistence type="predicted"/>
<dbReference type="Proteomes" id="UP000886501">
    <property type="component" value="Unassembled WGS sequence"/>
</dbReference>
<comment type="caution">
    <text evidence="1">The sequence shown here is derived from an EMBL/GenBank/DDBJ whole genome shotgun (WGS) entry which is preliminary data.</text>
</comment>
<reference evidence="1" key="1">
    <citation type="submission" date="2019-10" db="EMBL/GenBank/DDBJ databases">
        <authorList>
            <consortium name="DOE Joint Genome Institute"/>
            <person name="Kuo A."/>
            <person name="Miyauchi S."/>
            <person name="Kiss E."/>
            <person name="Drula E."/>
            <person name="Kohler A."/>
            <person name="Sanchez-Garcia M."/>
            <person name="Andreopoulos B."/>
            <person name="Barry K.W."/>
            <person name="Bonito G."/>
            <person name="Buee M."/>
            <person name="Carver A."/>
            <person name="Chen C."/>
            <person name="Cichocki N."/>
            <person name="Clum A."/>
            <person name="Culley D."/>
            <person name="Crous P.W."/>
            <person name="Fauchery L."/>
            <person name="Girlanda M."/>
            <person name="Hayes R."/>
            <person name="Keri Z."/>
            <person name="Labutti K."/>
            <person name="Lipzen A."/>
            <person name="Lombard V."/>
            <person name="Magnuson J."/>
            <person name="Maillard F."/>
            <person name="Morin E."/>
            <person name="Murat C."/>
            <person name="Nolan M."/>
            <person name="Ohm R."/>
            <person name="Pangilinan J."/>
            <person name="Pereira M."/>
            <person name="Perotto S."/>
            <person name="Peter M."/>
            <person name="Riley R."/>
            <person name="Sitrit Y."/>
            <person name="Stielow B."/>
            <person name="Szollosi G."/>
            <person name="Zifcakova L."/>
            <person name="Stursova M."/>
            <person name="Spatafora J.W."/>
            <person name="Tedersoo L."/>
            <person name="Vaario L.-M."/>
            <person name="Yamada A."/>
            <person name="Yan M."/>
            <person name="Wang P."/>
            <person name="Xu J."/>
            <person name="Bruns T."/>
            <person name="Baldrian P."/>
            <person name="Vilgalys R."/>
            <person name="Henrissat B."/>
            <person name="Grigoriev I.V."/>
            <person name="Hibbett D."/>
            <person name="Nagy L.G."/>
            <person name="Martin F.M."/>
        </authorList>
    </citation>
    <scope>NUCLEOTIDE SEQUENCE</scope>
    <source>
        <strain evidence="1">P2</strain>
    </source>
</reference>
<evidence type="ECO:0000313" key="2">
    <source>
        <dbReference type="Proteomes" id="UP000886501"/>
    </source>
</evidence>
<sequence length="94" mass="10476">MRTVFSREPPYKPDGGKIYVQDLMWEDRAALSEAILTGKAYVYVCGDGKSMSKSVEDVLVRLLGEAKSGSAEKEGAAELKLLKERSRYLTDVWS</sequence>
<accession>A0ACB6YWI6</accession>
<name>A0ACB6YWI6_THEGA</name>
<keyword evidence="2" id="KW-1185">Reference proteome</keyword>
<protein>
    <submittedName>
        <fullName evidence="1">Uncharacterized protein</fullName>
    </submittedName>
</protein>
<reference evidence="1" key="2">
    <citation type="journal article" date="2020" name="Nat. Commun.">
        <title>Large-scale genome sequencing of mycorrhizal fungi provides insights into the early evolution of symbiotic traits.</title>
        <authorList>
            <person name="Miyauchi S."/>
            <person name="Kiss E."/>
            <person name="Kuo A."/>
            <person name="Drula E."/>
            <person name="Kohler A."/>
            <person name="Sanchez-Garcia M."/>
            <person name="Morin E."/>
            <person name="Andreopoulos B."/>
            <person name="Barry K.W."/>
            <person name="Bonito G."/>
            <person name="Buee M."/>
            <person name="Carver A."/>
            <person name="Chen C."/>
            <person name="Cichocki N."/>
            <person name="Clum A."/>
            <person name="Culley D."/>
            <person name="Crous P.W."/>
            <person name="Fauchery L."/>
            <person name="Girlanda M."/>
            <person name="Hayes R.D."/>
            <person name="Keri Z."/>
            <person name="LaButti K."/>
            <person name="Lipzen A."/>
            <person name="Lombard V."/>
            <person name="Magnuson J."/>
            <person name="Maillard F."/>
            <person name="Murat C."/>
            <person name="Nolan M."/>
            <person name="Ohm R.A."/>
            <person name="Pangilinan J."/>
            <person name="Pereira M.F."/>
            <person name="Perotto S."/>
            <person name="Peter M."/>
            <person name="Pfister S."/>
            <person name="Riley R."/>
            <person name="Sitrit Y."/>
            <person name="Stielow J.B."/>
            <person name="Szollosi G."/>
            <person name="Zifcakova L."/>
            <person name="Stursova M."/>
            <person name="Spatafora J.W."/>
            <person name="Tedersoo L."/>
            <person name="Vaario L.M."/>
            <person name="Yamada A."/>
            <person name="Yan M."/>
            <person name="Wang P."/>
            <person name="Xu J."/>
            <person name="Bruns T."/>
            <person name="Baldrian P."/>
            <person name="Vilgalys R."/>
            <person name="Dunand C."/>
            <person name="Henrissat B."/>
            <person name="Grigoriev I.V."/>
            <person name="Hibbett D."/>
            <person name="Nagy L.G."/>
            <person name="Martin F.M."/>
        </authorList>
    </citation>
    <scope>NUCLEOTIDE SEQUENCE</scope>
    <source>
        <strain evidence="1">P2</strain>
    </source>
</reference>
<organism evidence="1 2">
    <name type="scientific">Thelephora ganbajun</name>
    <name type="common">Ganba fungus</name>
    <dbReference type="NCBI Taxonomy" id="370292"/>
    <lineage>
        <taxon>Eukaryota</taxon>
        <taxon>Fungi</taxon>
        <taxon>Dikarya</taxon>
        <taxon>Basidiomycota</taxon>
        <taxon>Agaricomycotina</taxon>
        <taxon>Agaricomycetes</taxon>
        <taxon>Thelephorales</taxon>
        <taxon>Thelephoraceae</taxon>
        <taxon>Thelephora</taxon>
    </lineage>
</organism>
<evidence type="ECO:0000313" key="1">
    <source>
        <dbReference type="EMBL" id="KAF9641829.1"/>
    </source>
</evidence>
<gene>
    <name evidence="1" type="ORF">BDM02DRAFT_3125028</name>
</gene>
<dbReference type="EMBL" id="MU119131">
    <property type="protein sequence ID" value="KAF9641829.1"/>
    <property type="molecule type" value="Genomic_DNA"/>
</dbReference>